<comment type="caution">
    <text evidence="2">The sequence shown here is derived from an EMBL/GenBank/DDBJ whole genome shotgun (WGS) entry which is preliminary data.</text>
</comment>
<sequence length="211" mass="24460">MAYYQHAPEYGAYIFMMLCYFIFSWAIIALGAYINREALIKNPKFEGIPHGKKVFLKRWAPWLLTGLLLWSFSTFKLTDYYLSTYSLALTETHLTASALIEDMKSNERYRFDIEGIQKLGMPFFGLLKAYKLQDSTREGLIIKRVNEVVILQGYPLVPAVKLYIYEVEGNKVKSLRREHIFFPQFPGGRLSEIFNFPFEMFFWQAGGGPGA</sequence>
<keyword evidence="1" id="KW-1133">Transmembrane helix</keyword>
<protein>
    <submittedName>
        <fullName evidence="2">Uncharacterized protein</fullName>
    </submittedName>
</protein>
<dbReference type="EMBL" id="DQUR01000217">
    <property type="protein sequence ID" value="HIP89561.1"/>
    <property type="molecule type" value="Genomic_DNA"/>
</dbReference>
<evidence type="ECO:0000313" key="2">
    <source>
        <dbReference type="EMBL" id="HIP89561.1"/>
    </source>
</evidence>
<keyword evidence="1" id="KW-0812">Transmembrane</keyword>
<name>A0A832ZHL2_9EURY</name>
<dbReference type="Proteomes" id="UP000653692">
    <property type="component" value="Unassembled WGS sequence"/>
</dbReference>
<proteinExistence type="predicted"/>
<reference evidence="2" key="1">
    <citation type="journal article" date="2020" name="ISME J.">
        <title>Gammaproteobacteria mediating utilization of methyl-, sulfur- and petroleum organic compounds in deep ocean hydrothermal plumes.</title>
        <authorList>
            <person name="Zhou Z."/>
            <person name="Liu Y."/>
            <person name="Pan J."/>
            <person name="Cron B.R."/>
            <person name="Toner B.M."/>
            <person name="Anantharaman K."/>
            <person name="Breier J.A."/>
            <person name="Dick G.J."/>
            <person name="Li M."/>
        </authorList>
    </citation>
    <scope>NUCLEOTIDE SEQUENCE</scope>
    <source>
        <strain evidence="2">SZUA-1476</strain>
    </source>
</reference>
<gene>
    <name evidence="2" type="ORF">EYH24_06495</name>
</gene>
<evidence type="ECO:0000256" key="1">
    <source>
        <dbReference type="SAM" id="Phobius"/>
    </source>
</evidence>
<keyword evidence="1" id="KW-0472">Membrane</keyword>
<dbReference type="AlphaFoldDB" id="A0A832ZHL2"/>
<accession>A0A832ZHL2</accession>
<organism evidence="2 3">
    <name type="scientific">Thermococcus paralvinellae</name>
    <dbReference type="NCBI Taxonomy" id="582419"/>
    <lineage>
        <taxon>Archaea</taxon>
        <taxon>Methanobacteriati</taxon>
        <taxon>Methanobacteriota</taxon>
        <taxon>Thermococci</taxon>
        <taxon>Thermococcales</taxon>
        <taxon>Thermococcaceae</taxon>
        <taxon>Thermococcus</taxon>
    </lineage>
</organism>
<feature type="transmembrane region" description="Helical" evidence="1">
    <location>
        <begin position="12"/>
        <end position="34"/>
    </location>
</feature>
<evidence type="ECO:0000313" key="3">
    <source>
        <dbReference type="Proteomes" id="UP000653692"/>
    </source>
</evidence>